<comment type="caution">
    <text evidence="2">The sequence shown here is derived from an EMBL/GenBank/DDBJ whole genome shotgun (WGS) entry which is preliminary data.</text>
</comment>
<feature type="region of interest" description="Disordered" evidence="1">
    <location>
        <begin position="310"/>
        <end position="343"/>
    </location>
</feature>
<evidence type="ECO:0000313" key="3">
    <source>
        <dbReference type="Proteomes" id="UP001365128"/>
    </source>
</evidence>
<keyword evidence="3" id="KW-1185">Reference proteome</keyword>
<reference evidence="2 3" key="1">
    <citation type="submission" date="2024-04" db="EMBL/GenBank/DDBJ databases">
        <title>Phyllosticta paracitricarpa is synonymous to the EU quarantine fungus P. citricarpa based on phylogenomic analyses.</title>
        <authorList>
            <consortium name="Lawrence Berkeley National Laboratory"/>
            <person name="Van Ingen-Buijs V.A."/>
            <person name="Van Westerhoven A.C."/>
            <person name="Haridas S."/>
            <person name="Skiadas P."/>
            <person name="Martin F."/>
            <person name="Groenewald J.Z."/>
            <person name="Crous P.W."/>
            <person name="Seidl M.F."/>
        </authorList>
    </citation>
    <scope>NUCLEOTIDE SEQUENCE [LARGE SCALE GENOMIC DNA]</scope>
    <source>
        <strain evidence="2 3">CBS 122670</strain>
    </source>
</reference>
<sequence length="584" mass="65064">MPPALSDSDQESPRPSKTASPEMPLPDLPGRVNDRRRSRRVESSPEDDEADRPLISSLPPRNKRSRLLSGLHPSQDIIDGLSQGWDVPSTAPATHHRKTRARTSTNTGKKPNYNAKHHPMDDVLRPKQAKKHGGLVERITISSDEEDVNDDEDGISQESRRGRRRRSSSSYVGNAVGRANARGRSKPARRSKRRSTSNPAYRDDVHPMDNLADFEAISDSGRDDEDEAELPRTKKRKTIDRSKMKSKQSTGLPGDTSPDTDETLVPGSSPETPPKLTIEEIVERIDAVIKIGEELKPAKASLLAQMKKKSPPAIQVHRDSEEVQAHALGSRPDFPLPREGDFPKENFVASLPRENSHTNNVELEEVIARRITQESAEAVELEEVTVSRNVHGPLEAAASSQTRIDYDDVEMDDSNAQHSSPRNAENTESNHQDMDDDTIQIEPYVLDLLNGEADEVNEVSTIRQTEYRPAAFTPINSSPSVGETPASSNSRSVDSTACISPQRISRTLPIRSPKNTASLPTVRDTHLTMSQSREYNSHNILYNPEPHNDDENEPEDLDDDDDDMPMLNNLLMREGCYRQRSLSL</sequence>
<proteinExistence type="predicted"/>
<feature type="compositionally biased region" description="Polar residues" evidence="1">
    <location>
        <begin position="414"/>
        <end position="427"/>
    </location>
</feature>
<feature type="region of interest" description="Disordered" evidence="1">
    <location>
        <begin position="470"/>
        <end position="565"/>
    </location>
</feature>
<evidence type="ECO:0000256" key="1">
    <source>
        <dbReference type="SAM" id="MobiDB-lite"/>
    </source>
</evidence>
<feature type="compositionally biased region" description="Basic and acidic residues" evidence="1">
    <location>
        <begin position="32"/>
        <end position="43"/>
    </location>
</feature>
<feature type="compositionally biased region" description="Basic residues" evidence="1">
    <location>
        <begin position="181"/>
        <end position="195"/>
    </location>
</feature>
<feature type="region of interest" description="Disordered" evidence="1">
    <location>
        <begin position="412"/>
        <end position="436"/>
    </location>
</feature>
<gene>
    <name evidence="2" type="ORF">IWX46DRAFT_651716</name>
</gene>
<feature type="region of interest" description="Disordered" evidence="1">
    <location>
        <begin position="1"/>
        <end position="277"/>
    </location>
</feature>
<protein>
    <submittedName>
        <fullName evidence="2">Uncharacterized protein</fullName>
    </submittedName>
</protein>
<name>A0ABR1LRE3_9PEZI</name>
<dbReference type="EMBL" id="JBBPDW010000033">
    <property type="protein sequence ID" value="KAK7537747.1"/>
    <property type="molecule type" value="Genomic_DNA"/>
</dbReference>
<evidence type="ECO:0000313" key="2">
    <source>
        <dbReference type="EMBL" id="KAK7537747.1"/>
    </source>
</evidence>
<feature type="compositionally biased region" description="Acidic residues" evidence="1">
    <location>
        <begin position="548"/>
        <end position="564"/>
    </location>
</feature>
<feature type="compositionally biased region" description="Polar residues" evidence="1">
    <location>
        <begin position="474"/>
        <end position="505"/>
    </location>
</feature>
<feature type="compositionally biased region" description="Polar residues" evidence="1">
    <location>
        <begin position="527"/>
        <end position="540"/>
    </location>
</feature>
<feature type="compositionally biased region" description="Acidic residues" evidence="1">
    <location>
        <begin position="143"/>
        <end position="155"/>
    </location>
</feature>
<accession>A0ABR1LRE3</accession>
<dbReference type="Proteomes" id="UP001365128">
    <property type="component" value="Unassembled WGS sequence"/>
</dbReference>
<organism evidence="2 3">
    <name type="scientific">Phyllosticta citricarpa</name>
    <dbReference type="NCBI Taxonomy" id="55181"/>
    <lineage>
        <taxon>Eukaryota</taxon>
        <taxon>Fungi</taxon>
        <taxon>Dikarya</taxon>
        <taxon>Ascomycota</taxon>
        <taxon>Pezizomycotina</taxon>
        <taxon>Dothideomycetes</taxon>
        <taxon>Dothideomycetes incertae sedis</taxon>
        <taxon>Botryosphaeriales</taxon>
        <taxon>Phyllostictaceae</taxon>
        <taxon>Phyllosticta</taxon>
    </lineage>
</organism>